<sequence length="71" mass="8329">IKYDHMIDGGYTRISSTKIQAMKKIKQDLSRFPHVKASLQQSKKSGFGWKPHSSYMYRRNNKTGRTRLVKL</sequence>
<name>A0A0F9IZK7_9ZZZZ</name>
<dbReference type="EMBL" id="LAZR01017755">
    <property type="protein sequence ID" value="KKL99100.1"/>
    <property type="molecule type" value="Genomic_DNA"/>
</dbReference>
<dbReference type="AlphaFoldDB" id="A0A0F9IZK7"/>
<reference evidence="1" key="1">
    <citation type="journal article" date="2015" name="Nature">
        <title>Complex archaea that bridge the gap between prokaryotes and eukaryotes.</title>
        <authorList>
            <person name="Spang A."/>
            <person name="Saw J.H."/>
            <person name="Jorgensen S.L."/>
            <person name="Zaremba-Niedzwiedzka K."/>
            <person name="Martijn J."/>
            <person name="Lind A.E."/>
            <person name="van Eijk R."/>
            <person name="Schleper C."/>
            <person name="Guy L."/>
            <person name="Ettema T.J."/>
        </authorList>
    </citation>
    <scope>NUCLEOTIDE SEQUENCE</scope>
</reference>
<protein>
    <submittedName>
        <fullName evidence="1">Uncharacterized protein</fullName>
    </submittedName>
</protein>
<gene>
    <name evidence="1" type="ORF">LCGC14_1817870</name>
</gene>
<comment type="caution">
    <text evidence="1">The sequence shown here is derived from an EMBL/GenBank/DDBJ whole genome shotgun (WGS) entry which is preliminary data.</text>
</comment>
<proteinExistence type="predicted"/>
<accession>A0A0F9IZK7</accession>
<feature type="non-terminal residue" evidence="1">
    <location>
        <position position="1"/>
    </location>
</feature>
<organism evidence="1">
    <name type="scientific">marine sediment metagenome</name>
    <dbReference type="NCBI Taxonomy" id="412755"/>
    <lineage>
        <taxon>unclassified sequences</taxon>
        <taxon>metagenomes</taxon>
        <taxon>ecological metagenomes</taxon>
    </lineage>
</organism>
<evidence type="ECO:0000313" key="1">
    <source>
        <dbReference type="EMBL" id="KKL99100.1"/>
    </source>
</evidence>